<dbReference type="RefSeq" id="WP_136081680.1">
    <property type="nucleotide sequence ID" value="NZ_CAAHFG010000003.1"/>
</dbReference>
<dbReference type="PANTHER" id="PTHR41964:SF1">
    <property type="entry name" value="GLOBAL NITROGEN REGULATOR NRPR"/>
    <property type="match status" value="1"/>
</dbReference>
<dbReference type="InterPro" id="IPR002846">
    <property type="entry name" value="NRD"/>
</dbReference>
<dbReference type="Pfam" id="PF01995">
    <property type="entry name" value="NRD1_2"/>
    <property type="match status" value="1"/>
</dbReference>
<organism evidence="3 4">
    <name type="scientific">Pontiella desulfatans</name>
    <dbReference type="NCBI Taxonomy" id="2750659"/>
    <lineage>
        <taxon>Bacteria</taxon>
        <taxon>Pseudomonadati</taxon>
        <taxon>Kiritimatiellota</taxon>
        <taxon>Kiritimatiellia</taxon>
        <taxon>Kiritimatiellales</taxon>
        <taxon>Pontiellaceae</taxon>
        <taxon>Pontiella</taxon>
    </lineage>
</organism>
<evidence type="ECO:0000313" key="4">
    <source>
        <dbReference type="Proteomes" id="UP000366872"/>
    </source>
</evidence>
<protein>
    <submittedName>
        <fullName evidence="3">Uncharacterized protein</fullName>
    </submittedName>
</protein>
<accession>A0A6C2U7Q6</accession>
<sequence length="335" mass="36532">MDKREKKRLAILDVLSASERPLGSSRITDILVAQGVEISERTVRHYLLELDDHGLTENLGRRGRRITDDGMREADDSRVLERIGFLSGKIDTMAYRMDFDPATCSGHVVLNLSLVKPSDITRERLRLIGKVFSKGYAMGKLMALFEPGETFCGTVVPDDMVGIGTVCSITLNGVLLKHGVPTVSRFGGLLELQNSHPTRFVEVINYDGTTIDPLEVFIRSGMANYIGAVISGNGRIGASFREFPAESIETVRAVAARLEAIGLGSLMFLGNPGQSIHGVPVGPQRAGAVIIGGLNPMSIFEETGLRVLSRALSGLVDFRRLFHYSEFREQLASIG</sequence>
<feature type="domain" description="NrpR regulatory" evidence="1">
    <location>
        <begin position="83"/>
        <end position="321"/>
    </location>
</feature>
<dbReference type="AlphaFoldDB" id="A0A6C2U7Q6"/>
<proteinExistence type="predicted"/>
<dbReference type="InterPro" id="IPR038982">
    <property type="entry name" value="NrpR"/>
</dbReference>
<dbReference type="InterPro" id="IPR013668">
    <property type="entry name" value="RNase_R_HTH_12"/>
</dbReference>
<dbReference type="Gene3D" id="3.30.70.1360">
    <property type="entry name" value="mj0159-like"/>
    <property type="match status" value="1"/>
</dbReference>
<evidence type="ECO:0000259" key="1">
    <source>
        <dbReference type="Pfam" id="PF01995"/>
    </source>
</evidence>
<dbReference type="Pfam" id="PF08461">
    <property type="entry name" value="WHD_RNase_R"/>
    <property type="match status" value="1"/>
</dbReference>
<evidence type="ECO:0000313" key="3">
    <source>
        <dbReference type="EMBL" id="VGO16132.1"/>
    </source>
</evidence>
<evidence type="ECO:0000259" key="2">
    <source>
        <dbReference type="Pfam" id="PF08461"/>
    </source>
</evidence>
<dbReference type="InterPro" id="IPR036984">
    <property type="entry name" value="NrpR_dom_sf"/>
</dbReference>
<gene>
    <name evidence="3" type="ORF">PDESU_04722</name>
</gene>
<keyword evidence="4" id="KW-1185">Reference proteome</keyword>
<name>A0A6C2U7Q6_PONDE</name>
<feature type="domain" description="Ribonuclease R winged-helix" evidence="2">
    <location>
        <begin position="10"/>
        <end position="73"/>
    </location>
</feature>
<reference evidence="3 4" key="1">
    <citation type="submission" date="2019-04" db="EMBL/GenBank/DDBJ databases">
        <authorList>
            <person name="Van Vliet M D."/>
        </authorList>
    </citation>
    <scope>NUCLEOTIDE SEQUENCE [LARGE SCALE GENOMIC DNA]</scope>
    <source>
        <strain evidence="3 4">F1</strain>
    </source>
</reference>
<dbReference type="PANTHER" id="PTHR41964">
    <property type="entry name" value="GLOBAL NITROGEN REGULATOR NRPR"/>
    <property type="match status" value="1"/>
</dbReference>
<dbReference type="EMBL" id="CAAHFG010000003">
    <property type="protein sequence ID" value="VGO16132.1"/>
    <property type="molecule type" value="Genomic_DNA"/>
</dbReference>
<dbReference type="Proteomes" id="UP000366872">
    <property type="component" value="Unassembled WGS sequence"/>
</dbReference>